<gene>
    <name evidence="2" type="primary">dtd</name>
    <name evidence="3" type="ORF">ULVI_13315</name>
</gene>
<comment type="domain">
    <text evidence="2">A Gly-cisPro motif from one monomer fits into the active site of the other monomer to allow specific chiral rejection of L-amino acids.</text>
</comment>
<dbReference type="EMBL" id="LRXL01000052">
    <property type="protein sequence ID" value="OAB76037.1"/>
    <property type="molecule type" value="Genomic_DNA"/>
</dbReference>
<dbReference type="PANTHER" id="PTHR10472:SF5">
    <property type="entry name" value="D-AMINOACYL-TRNA DEACYLASE 1"/>
    <property type="match status" value="1"/>
</dbReference>
<dbReference type="NCBIfam" id="TIGR00256">
    <property type="entry name" value="D-aminoacyl-tRNA deacylase"/>
    <property type="match status" value="1"/>
</dbReference>
<comment type="catalytic activity">
    <reaction evidence="2">
        <text>glycyl-tRNA(Ala) + H2O = tRNA(Ala) + glycine + H(+)</text>
        <dbReference type="Rhea" id="RHEA:53744"/>
        <dbReference type="Rhea" id="RHEA-COMP:9657"/>
        <dbReference type="Rhea" id="RHEA-COMP:13640"/>
        <dbReference type="ChEBI" id="CHEBI:15377"/>
        <dbReference type="ChEBI" id="CHEBI:15378"/>
        <dbReference type="ChEBI" id="CHEBI:57305"/>
        <dbReference type="ChEBI" id="CHEBI:78442"/>
        <dbReference type="ChEBI" id="CHEBI:78522"/>
    </reaction>
</comment>
<dbReference type="EC" id="3.1.1.-" evidence="2"/>
<dbReference type="HAMAP" id="MF_00518">
    <property type="entry name" value="Deacylase_Dtd"/>
    <property type="match status" value="1"/>
</dbReference>
<dbReference type="Proteomes" id="UP000077013">
    <property type="component" value="Unassembled WGS sequence"/>
</dbReference>
<protein>
    <recommendedName>
        <fullName evidence="2">D-aminoacyl-tRNA deacylase</fullName>
        <shortName evidence="2">DTD</shortName>
        <ecNumber evidence="2">3.1.1.96</ecNumber>
    </recommendedName>
    <alternativeName>
        <fullName evidence="2">Gly-tRNA(Ala) deacylase</fullName>
        <ecNumber evidence="2">3.1.1.-</ecNumber>
    </alternativeName>
</protein>
<evidence type="ECO:0000256" key="2">
    <source>
        <dbReference type="HAMAP-Rule" id="MF_00518"/>
    </source>
</evidence>
<comment type="function">
    <text evidence="2">An aminoacyl-tRNA editing enzyme that deacylates mischarged D-aminoacyl-tRNAs. Also deacylates mischarged glycyl-tRNA(Ala), protecting cells against glycine mischarging by AlaRS. Acts via tRNA-based rather than protein-based catalysis; rejects L-amino acids rather than detecting D-amino acids in the active site. By recycling D-aminoacyl-tRNA to D-amino acids and free tRNA molecules, this enzyme counteracts the toxicity associated with the formation of D-aminoacyl-tRNA entities in vivo and helps enforce protein L-homochirality.</text>
</comment>
<evidence type="ECO:0000313" key="4">
    <source>
        <dbReference type="Proteomes" id="UP000077013"/>
    </source>
</evidence>
<dbReference type="CDD" id="cd00563">
    <property type="entry name" value="Dtyr_deacylase"/>
    <property type="match status" value="1"/>
</dbReference>
<comment type="caution">
    <text evidence="3">The sequence shown here is derived from an EMBL/GenBank/DDBJ whole genome shotgun (WGS) entry which is preliminary data.</text>
</comment>
<comment type="subunit">
    <text evidence="2">Homodimer.</text>
</comment>
<dbReference type="AlphaFoldDB" id="A0A167EZF0"/>
<dbReference type="GO" id="GO:0106026">
    <property type="term" value="F:Gly-tRNA(Ala) deacylase activity"/>
    <property type="evidence" value="ECO:0007669"/>
    <property type="project" value="UniProtKB-UniRule"/>
</dbReference>
<dbReference type="GO" id="GO:0051500">
    <property type="term" value="F:D-tyrosyl-tRNA(Tyr) deacylase activity"/>
    <property type="evidence" value="ECO:0007669"/>
    <property type="project" value="TreeGrafter"/>
</dbReference>
<keyword evidence="2" id="KW-0378">Hydrolase</keyword>
<reference evidence="3 4" key="1">
    <citation type="submission" date="2016-02" db="EMBL/GenBank/DDBJ databases">
        <title>Ulvibacter sp. LPB0005, isolated from Thais luteostoma.</title>
        <authorList>
            <person name="Shin S.-K."/>
            <person name="Yi H."/>
        </authorList>
    </citation>
    <scope>NUCLEOTIDE SEQUENCE [LARGE SCALE GENOMIC DNA]</scope>
    <source>
        <strain evidence="3 4">LPB0005</strain>
    </source>
</reference>
<keyword evidence="2" id="KW-0694">RNA-binding</keyword>
<dbReference type="GO" id="GO:0005737">
    <property type="term" value="C:cytoplasm"/>
    <property type="evidence" value="ECO:0007669"/>
    <property type="project" value="UniProtKB-SubCell"/>
</dbReference>
<dbReference type="OrthoDB" id="9801395at2"/>
<keyword evidence="2" id="KW-0820">tRNA-binding</keyword>
<dbReference type="EC" id="3.1.1.96" evidence="2"/>
<accession>A0A167EZF0</accession>
<dbReference type="STRING" id="1763537.ULVI_13315"/>
<dbReference type="GO" id="GO:0043908">
    <property type="term" value="F:Ser(Gly)-tRNA(Ala) hydrolase activity"/>
    <property type="evidence" value="ECO:0007669"/>
    <property type="project" value="UniProtKB-UniRule"/>
</dbReference>
<organism evidence="3 4">
    <name type="scientific">Cochleicola gelatinilyticus</name>
    <dbReference type="NCBI Taxonomy" id="1763537"/>
    <lineage>
        <taxon>Bacteria</taxon>
        <taxon>Pseudomonadati</taxon>
        <taxon>Bacteroidota</taxon>
        <taxon>Flavobacteriia</taxon>
        <taxon>Flavobacteriales</taxon>
        <taxon>Flavobacteriaceae</taxon>
        <taxon>Cochleicola</taxon>
    </lineage>
</organism>
<dbReference type="Gene3D" id="3.50.80.10">
    <property type="entry name" value="D-tyrosyl-tRNA(Tyr) deacylase"/>
    <property type="match status" value="1"/>
</dbReference>
<comment type="similarity">
    <text evidence="1 2">Belongs to the DTD family.</text>
</comment>
<dbReference type="InterPro" id="IPR003732">
    <property type="entry name" value="Daa-tRNA_deacyls_DTD"/>
</dbReference>
<dbReference type="GO" id="GO:0000049">
    <property type="term" value="F:tRNA binding"/>
    <property type="evidence" value="ECO:0007669"/>
    <property type="project" value="UniProtKB-UniRule"/>
</dbReference>
<keyword evidence="2" id="KW-0963">Cytoplasm</keyword>
<feature type="short sequence motif" description="Gly-cisPro motif, important for rejection of L-amino acids" evidence="2">
    <location>
        <begin position="138"/>
        <end position="139"/>
    </location>
</feature>
<dbReference type="Pfam" id="PF02580">
    <property type="entry name" value="Tyr_Deacylase"/>
    <property type="match status" value="1"/>
</dbReference>
<comment type="subcellular location">
    <subcellularLocation>
        <location evidence="2">Cytoplasm</location>
    </subcellularLocation>
</comment>
<dbReference type="FunFam" id="3.50.80.10:FF:000001">
    <property type="entry name" value="D-aminoacyl-tRNA deacylase"/>
    <property type="match status" value="1"/>
</dbReference>
<keyword evidence="4" id="KW-1185">Reference proteome</keyword>
<evidence type="ECO:0000256" key="1">
    <source>
        <dbReference type="ARBA" id="ARBA00009673"/>
    </source>
</evidence>
<proteinExistence type="inferred from homology"/>
<dbReference type="InterPro" id="IPR023509">
    <property type="entry name" value="DTD-like_sf"/>
</dbReference>
<dbReference type="PANTHER" id="PTHR10472">
    <property type="entry name" value="D-TYROSYL-TRNA TYR DEACYLASE"/>
    <property type="match status" value="1"/>
</dbReference>
<comment type="catalytic activity">
    <reaction evidence="2">
        <text>a D-aminoacyl-tRNA + H2O = a tRNA + a D-alpha-amino acid + H(+)</text>
        <dbReference type="Rhea" id="RHEA:13953"/>
        <dbReference type="Rhea" id="RHEA-COMP:10123"/>
        <dbReference type="Rhea" id="RHEA-COMP:10124"/>
        <dbReference type="ChEBI" id="CHEBI:15377"/>
        <dbReference type="ChEBI" id="CHEBI:15378"/>
        <dbReference type="ChEBI" id="CHEBI:59871"/>
        <dbReference type="ChEBI" id="CHEBI:78442"/>
        <dbReference type="ChEBI" id="CHEBI:79333"/>
        <dbReference type="EC" id="3.1.1.96"/>
    </reaction>
</comment>
<name>A0A167EZF0_9FLAO</name>
<evidence type="ECO:0000313" key="3">
    <source>
        <dbReference type="EMBL" id="OAB76037.1"/>
    </source>
</evidence>
<dbReference type="RefSeq" id="WP_068593293.1">
    <property type="nucleotide sequence ID" value="NZ_LRXL01000052.1"/>
</dbReference>
<sequence length="150" mass="16645">MRVVIQRVSEASVAIEGKITSEIKTGFLILLGIEHEDSQEDINWLCGKISRLRVFSDDTGAMNLSILDIKGELLVVSQFTLHASTKKGNRPSFIKAARPEVAIPHYEAFVDQLKRTTQLRVQTGTFGAMMEIALVNDGPVTIFIDSKNKE</sequence>
<dbReference type="SUPFAM" id="SSF69500">
    <property type="entry name" value="DTD-like"/>
    <property type="match status" value="1"/>
</dbReference>
<dbReference type="GO" id="GO:0019478">
    <property type="term" value="P:D-amino acid catabolic process"/>
    <property type="evidence" value="ECO:0007669"/>
    <property type="project" value="UniProtKB-UniRule"/>
</dbReference>